<gene>
    <name evidence="17" type="ORF">NMOB1V02_LOCUS7266</name>
</gene>
<keyword evidence="11" id="KW-0030">Aminoacyl-tRNA synthetase</keyword>
<feature type="domain" description="Aminoacyl-transfer RNA synthetases class-II family profile" evidence="16">
    <location>
        <begin position="51"/>
        <end position="744"/>
    </location>
</feature>
<sequence>MFTRMSRVYAPQMMTHSTARIDVEHSHQLLETFGFVKHCAGAGFYHLLPLGYRVMKKLCNLVDEVMTRRVHAERMEMPSLSPEELWRKTGRLELCKSELFILKDRHDKRLVLNPTHEEAVTWMMKSGERFSHRQLPFRIYQISSKFRDEMKPRYGLMRSREFLMKDLYTFDVDEQSGRDTYFVVKSAYREIFDKLGVMYVEGHAFLLGTRYSEPLGAKFKKADNTEENLFMGCYGLGLSRIMSAVLEGNHKNRPSQKEAILRWPQLIAPFSLVLIPPKAGSAECKMGTEKLLEFVGLSVCKKGMMEEDILIDDRTNLTIGKRLLTAKRWGIPYAIIAGKAAAESVPKLEFVDVVLGTSQLVSAVELKERLLNTFRLSGQRSALERIEELTGKKITFHHVDLLDRNALNELFDKHEIDIVIHFAAMKAISESMKEPLMYYENNIMGTINLLTVMKQHNVRNFVFSGSCTVYGAPQFLPLTEEHPTGNPTNVYGRTKFFCEELLRDVARAEPEWNIISLRYFNPVGAHPSGRIGEDPVRAIANIMPFLGQVAAGTLPVFTVFGNDYDTRDGTCVRDYIHIMDLASGHVAAVKKLEKDHVHFRAFNLGIGKGVTVLELIKAFEKASGAVIPVEFVAKRDFGVDPPALLCSAERAKAELDWNPKFTDLETMFTILELIKQFEESCGVKIPYVLKERREGDVGCAYGNIDRARDELQWKPQKSLDDMCKDFWRWKAMNPNGYKSSPASE</sequence>
<dbReference type="GO" id="GO:0003974">
    <property type="term" value="F:UDP-N-acetylglucosamine 4-epimerase activity"/>
    <property type="evidence" value="ECO:0007669"/>
    <property type="project" value="UniProtKB-EC"/>
</dbReference>
<keyword evidence="18" id="KW-1185">Reference proteome</keyword>
<comment type="catalytic activity">
    <reaction evidence="15">
        <text>tRNA(Pro) + L-proline + ATP = L-prolyl-tRNA(Pro) + AMP + diphosphate</text>
        <dbReference type="Rhea" id="RHEA:14305"/>
        <dbReference type="Rhea" id="RHEA-COMP:9700"/>
        <dbReference type="Rhea" id="RHEA-COMP:9702"/>
        <dbReference type="ChEBI" id="CHEBI:30616"/>
        <dbReference type="ChEBI" id="CHEBI:33019"/>
        <dbReference type="ChEBI" id="CHEBI:60039"/>
        <dbReference type="ChEBI" id="CHEBI:78442"/>
        <dbReference type="ChEBI" id="CHEBI:78532"/>
        <dbReference type="ChEBI" id="CHEBI:456215"/>
        <dbReference type="EC" id="6.1.1.15"/>
    </reaction>
</comment>
<dbReference type="PANTHER" id="PTHR43725">
    <property type="entry name" value="UDP-GLUCOSE 4-EPIMERASE"/>
    <property type="match status" value="1"/>
</dbReference>
<dbReference type="EC" id="6.1.1.15" evidence="4"/>
<dbReference type="GO" id="GO:0005524">
    <property type="term" value="F:ATP binding"/>
    <property type="evidence" value="ECO:0007669"/>
    <property type="project" value="UniProtKB-KW"/>
</dbReference>
<dbReference type="Gene3D" id="3.30.930.10">
    <property type="entry name" value="Bira Bifunctional Protein, Domain 2"/>
    <property type="match status" value="1"/>
</dbReference>
<evidence type="ECO:0000256" key="9">
    <source>
        <dbReference type="ARBA" id="ARBA00023027"/>
    </source>
</evidence>
<evidence type="ECO:0000256" key="12">
    <source>
        <dbReference type="ARBA" id="ARBA00023235"/>
    </source>
</evidence>
<evidence type="ECO:0000256" key="11">
    <source>
        <dbReference type="ARBA" id="ARBA00023146"/>
    </source>
</evidence>
<evidence type="ECO:0000256" key="6">
    <source>
        <dbReference type="ARBA" id="ARBA00022598"/>
    </source>
</evidence>
<dbReference type="InterPro" id="IPR016040">
    <property type="entry name" value="NAD(P)-bd_dom"/>
</dbReference>
<dbReference type="AlphaFoldDB" id="A0A7R9GEH7"/>
<dbReference type="GO" id="GO:0005829">
    <property type="term" value="C:cytosol"/>
    <property type="evidence" value="ECO:0007669"/>
    <property type="project" value="TreeGrafter"/>
</dbReference>
<dbReference type="EC" id="5.1.3.7" evidence="5"/>
<evidence type="ECO:0000256" key="1">
    <source>
        <dbReference type="ARBA" id="ARBA00000014"/>
    </source>
</evidence>
<evidence type="ECO:0000256" key="13">
    <source>
        <dbReference type="ARBA" id="ARBA00029731"/>
    </source>
</evidence>
<dbReference type="InterPro" id="IPR036621">
    <property type="entry name" value="Anticodon-bd_dom_sf"/>
</dbReference>
<keyword evidence="7" id="KW-0547">Nucleotide-binding</keyword>
<dbReference type="GO" id="GO:0003978">
    <property type="term" value="F:UDP-glucose 4-epimerase activity"/>
    <property type="evidence" value="ECO:0007669"/>
    <property type="project" value="InterPro"/>
</dbReference>
<dbReference type="CDD" id="cd05247">
    <property type="entry name" value="UDP_G4E_1_SDR_e"/>
    <property type="match status" value="1"/>
</dbReference>
<evidence type="ECO:0000259" key="16">
    <source>
        <dbReference type="PROSITE" id="PS50862"/>
    </source>
</evidence>
<dbReference type="InterPro" id="IPR045864">
    <property type="entry name" value="aa-tRNA-synth_II/BPL/LPL"/>
</dbReference>
<dbReference type="PROSITE" id="PS50862">
    <property type="entry name" value="AA_TRNA_LIGASE_II"/>
    <property type="match status" value="1"/>
</dbReference>
<organism evidence="17">
    <name type="scientific">Notodromas monacha</name>
    <dbReference type="NCBI Taxonomy" id="399045"/>
    <lineage>
        <taxon>Eukaryota</taxon>
        <taxon>Metazoa</taxon>
        <taxon>Ecdysozoa</taxon>
        <taxon>Arthropoda</taxon>
        <taxon>Crustacea</taxon>
        <taxon>Oligostraca</taxon>
        <taxon>Ostracoda</taxon>
        <taxon>Podocopa</taxon>
        <taxon>Podocopida</taxon>
        <taxon>Cypridocopina</taxon>
        <taxon>Cypridoidea</taxon>
        <taxon>Cyprididae</taxon>
        <taxon>Notodromas</taxon>
    </lineage>
</organism>
<evidence type="ECO:0000313" key="18">
    <source>
        <dbReference type="Proteomes" id="UP000678499"/>
    </source>
</evidence>
<dbReference type="Gene3D" id="3.40.50.800">
    <property type="entry name" value="Anticodon-binding domain"/>
    <property type="match status" value="1"/>
</dbReference>
<evidence type="ECO:0000313" key="17">
    <source>
        <dbReference type="EMBL" id="CAD7279597.1"/>
    </source>
</evidence>
<comment type="cofactor">
    <cofactor evidence="2">
        <name>NAD(+)</name>
        <dbReference type="ChEBI" id="CHEBI:57540"/>
    </cofactor>
</comment>
<proteinExistence type="predicted"/>
<dbReference type="SUPFAM" id="SSF51735">
    <property type="entry name" value="NAD(P)-binding Rossmann-fold domains"/>
    <property type="match status" value="2"/>
</dbReference>
<evidence type="ECO:0000256" key="3">
    <source>
        <dbReference type="ARBA" id="ARBA00002760"/>
    </source>
</evidence>
<name>A0A7R9GEH7_9CRUS</name>
<keyword evidence="12" id="KW-0413">Isomerase</keyword>
<evidence type="ECO:0000256" key="5">
    <source>
        <dbReference type="ARBA" id="ARBA00013175"/>
    </source>
</evidence>
<dbReference type="Gene3D" id="3.90.25.10">
    <property type="entry name" value="UDP-galactose 4-epimerase, domain 1"/>
    <property type="match status" value="2"/>
</dbReference>
<dbReference type="InterPro" id="IPR005886">
    <property type="entry name" value="UDP_G4E"/>
</dbReference>
<keyword evidence="9" id="KW-0520">NAD</keyword>
<evidence type="ECO:0000256" key="4">
    <source>
        <dbReference type="ARBA" id="ARBA00012831"/>
    </source>
</evidence>
<dbReference type="GO" id="GO:0033499">
    <property type="term" value="P:galactose catabolic process via UDP-galactose, Leloir pathway"/>
    <property type="evidence" value="ECO:0007669"/>
    <property type="project" value="TreeGrafter"/>
</dbReference>
<protein>
    <recommendedName>
        <fullName evidence="13">Prolyl-tRNA synthetase</fullName>
        <ecNumber evidence="5">5.1.3.7</ecNumber>
        <ecNumber evidence="4">6.1.1.15</ecNumber>
    </recommendedName>
    <alternativeName>
        <fullName evidence="14">UDP-N-acetylglucosamine 4-epimerase</fullName>
    </alternativeName>
</protein>
<dbReference type="Pfam" id="PF00587">
    <property type="entry name" value="tRNA-synt_2b"/>
    <property type="match status" value="1"/>
</dbReference>
<comment type="function">
    <text evidence="3">Catalyzes two distinct but analogous reactions: the reversible epimerization of UDP-glucose to UDP-galactose and the reversible epimerization of UDP-N-acetylglucosamine to UDP-N-acetylgalactosamine. The reaction with UDP-Gal plays a critical role in the Leloir pathway of galactose catabolism in which galactose is converted to the glycolytic intermediate glucose 6-phosphate. It contributes to the catabolism of dietary galactose and enables the endogenous biosynthesis of both UDP-Gal and UDP-GalNAc when exogenous sources are limited. Both UDP-sugar interconversions are important in the synthesis of glycoproteins and glycolipids.</text>
</comment>
<keyword evidence="10" id="KW-0299">Galactose metabolism</keyword>
<dbReference type="GO" id="GO:0006433">
    <property type="term" value="P:prolyl-tRNA aminoacylation"/>
    <property type="evidence" value="ECO:0007669"/>
    <property type="project" value="InterPro"/>
</dbReference>
<dbReference type="GO" id="GO:0004827">
    <property type="term" value="F:proline-tRNA ligase activity"/>
    <property type="evidence" value="ECO:0007669"/>
    <property type="project" value="UniProtKB-EC"/>
</dbReference>
<evidence type="ECO:0000256" key="8">
    <source>
        <dbReference type="ARBA" id="ARBA00022840"/>
    </source>
</evidence>
<dbReference type="InterPro" id="IPR036291">
    <property type="entry name" value="NAD(P)-bd_dom_sf"/>
</dbReference>
<dbReference type="Proteomes" id="UP000678499">
    <property type="component" value="Unassembled WGS sequence"/>
</dbReference>
<dbReference type="OrthoDB" id="9402762at2759"/>
<dbReference type="InterPro" id="IPR002314">
    <property type="entry name" value="aa-tRNA-synt_IIb"/>
</dbReference>
<reference evidence="17" key="1">
    <citation type="submission" date="2020-11" db="EMBL/GenBank/DDBJ databases">
        <authorList>
            <person name="Tran Van P."/>
        </authorList>
    </citation>
    <scope>NUCLEOTIDE SEQUENCE</scope>
</reference>
<evidence type="ECO:0000256" key="7">
    <source>
        <dbReference type="ARBA" id="ARBA00022741"/>
    </source>
</evidence>
<keyword evidence="6" id="KW-0436">Ligase</keyword>
<evidence type="ECO:0000256" key="10">
    <source>
        <dbReference type="ARBA" id="ARBA00023144"/>
    </source>
</evidence>
<dbReference type="NCBIfam" id="TIGR01179">
    <property type="entry name" value="galE"/>
    <property type="match status" value="1"/>
</dbReference>
<keyword evidence="10" id="KW-0119">Carbohydrate metabolism</keyword>
<dbReference type="SUPFAM" id="SSF52954">
    <property type="entry name" value="Class II aaRS ABD-related"/>
    <property type="match status" value="1"/>
</dbReference>
<dbReference type="InterPro" id="IPR002316">
    <property type="entry name" value="Pro-tRNA-ligase_IIa"/>
</dbReference>
<accession>A0A7R9GEH7</accession>
<keyword evidence="8" id="KW-0067">ATP-binding</keyword>
<comment type="catalytic activity">
    <reaction evidence="1">
        <text>UDP-N-acetyl-alpha-D-glucosamine = UDP-N-acetyl-alpha-D-galactosamine</text>
        <dbReference type="Rhea" id="RHEA:20517"/>
        <dbReference type="ChEBI" id="CHEBI:57705"/>
        <dbReference type="ChEBI" id="CHEBI:67138"/>
        <dbReference type="EC" id="5.1.3.7"/>
    </reaction>
</comment>
<evidence type="ECO:0000256" key="14">
    <source>
        <dbReference type="ARBA" id="ARBA00031827"/>
    </source>
</evidence>
<dbReference type="SUPFAM" id="SSF55681">
    <property type="entry name" value="Class II aaRS and biotin synthetases"/>
    <property type="match status" value="1"/>
</dbReference>
<dbReference type="PRINTS" id="PR01046">
    <property type="entry name" value="TRNASYNTHPRO"/>
</dbReference>
<dbReference type="EMBL" id="OA883738">
    <property type="protein sequence ID" value="CAD7279597.1"/>
    <property type="molecule type" value="Genomic_DNA"/>
</dbReference>
<dbReference type="PANTHER" id="PTHR43725:SF31">
    <property type="entry name" value="UDP-GLUCOSE 4-EPIMERASE"/>
    <property type="match status" value="1"/>
</dbReference>
<dbReference type="Gene3D" id="3.40.50.720">
    <property type="entry name" value="NAD(P)-binding Rossmann-like Domain"/>
    <property type="match status" value="1"/>
</dbReference>
<evidence type="ECO:0000256" key="15">
    <source>
        <dbReference type="ARBA" id="ARBA00047671"/>
    </source>
</evidence>
<dbReference type="InterPro" id="IPR006195">
    <property type="entry name" value="aa-tRNA-synth_II"/>
</dbReference>
<evidence type="ECO:0000256" key="2">
    <source>
        <dbReference type="ARBA" id="ARBA00001911"/>
    </source>
</evidence>
<dbReference type="Pfam" id="PF16363">
    <property type="entry name" value="GDP_Man_Dehyd"/>
    <property type="match status" value="1"/>
</dbReference>
<dbReference type="EMBL" id="CAJPEX010001701">
    <property type="protein sequence ID" value="CAG0919749.1"/>
    <property type="molecule type" value="Genomic_DNA"/>
</dbReference>